<comment type="function">
    <text evidence="4">NDH shuttles electrons from NAD(P)H:plastoquinone, via FMN and iron-sulfur (Fe-S) centers, to quinones in the photosynthetic chain and possibly in a chloroplast respiratory chain. The immediate electron acceptor for the enzyme in this species is believed to be plastoquinone. Couples the redox reaction to proton translocation, and thus conserves the redox energy in a proton gradient.</text>
</comment>
<dbReference type="AlphaFoldDB" id="A0A4Y5P7R5"/>
<name>A0A4Y5P7R5_9MARC</name>
<reference evidence="6" key="1">
    <citation type="submission" date="2018-03" db="EMBL/GenBank/DDBJ databases">
        <title>Exploring the plastid DNA sequence disparity of liverworts.</title>
        <authorList>
            <person name="Yu Y."/>
            <person name="Liu H."/>
            <person name="Yang J."/>
            <person name="Ma W."/>
            <person name="Pressel S."/>
            <person name="Wu Y."/>
            <person name="Schneider H."/>
        </authorList>
    </citation>
    <scope>NUCLEOTIDE SEQUENCE</scope>
</reference>
<protein>
    <recommendedName>
        <fullName evidence="4">NAD(P)H-quinone oxidoreductase</fullName>
    </recommendedName>
</protein>
<feature type="domain" description="NADH:ubiquinone oxidoreductase 30kDa subunit" evidence="5">
    <location>
        <begin position="41"/>
        <end position="159"/>
    </location>
</feature>
<sequence length="169" mass="19955">MSKTSQNITKNMQGRLSAWLSRHKLAHRPLGFDYQGTEILQIRSRDWPYVAVALYVYGMNYLRCQCAYDVEPGGSLASIYYLASIRDDMDQSEEVCVEIIVSRQNPKITSVFWIWKSADFQERESYDMFGITYENHPHLKRILMPESWMGWPLRKDYIAPNFYELQDAY</sequence>
<dbReference type="GO" id="GO:0016651">
    <property type="term" value="F:oxidoreductase activity, acting on NAD(P)H"/>
    <property type="evidence" value="ECO:0007669"/>
    <property type="project" value="InterPro"/>
</dbReference>
<dbReference type="GeneID" id="40874183"/>
<keyword evidence="4 6" id="KW-0934">Plastid</keyword>
<dbReference type="SUPFAM" id="SSF143243">
    <property type="entry name" value="Nqo5-like"/>
    <property type="match status" value="1"/>
</dbReference>
<dbReference type="Pfam" id="PF00329">
    <property type="entry name" value="Complex1_30kDa"/>
    <property type="match status" value="1"/>
</dbReference>
<dbReference type="NCBIfam" id="NF009141">
    <property type="entry name" value="PRK12494.1"/>
    <property type="match status" value="1"/>
</dbReference>
<comment type="catalytic activity">
    <reaction evidence="4">
        <text>a plastoquinone + NADH + (n+1) H(+)(in) = a plastoquinol + NAD(+) + n H(+)(out)</text>
        <dbReference type="Rhea" id="RHEA:42608"/>
        <dbReference type="Rhea" id="RHEA-COMP:9561"/>
        <dbReference type="Rhea" id="RHEA-COMP:9562"/>
        <dbReference type="ChEBI" id="CHEBI:15378"/>
        <dbReference type="ChEBI" id="CHEBI:17757"/>
        <dbReference type="ChEBI" id="CHEBI:57540"/>
        <dbReference type="ChEBI" id="CHEBI:57945"/>
        <dbReference type="ChEBI" id="CHEBI:62192"/>
    </reaction>
</comment>
<dbReference type="PANTHER" id="PTHR10884:SF14">
    <property type="entry name" value="NADH DEHYDROGENASE [UBIQUINONE] IRON-SULFUR PROTEIN 3, MITOCHONDRIAL"/>
    <property type="match status" value="1"/>
</dbReference>
<comment type="catalytic activity">
    <reaction evidence="4">
        <text>a plastoquinone + NADPH + (n+1) H(+)(in) = a plastoquinol + NADP(+) + n H(+)(out)</text>
        <dbReference type="Rhea" id="RHEA:42612"/>
        <dbReference type="Rhea" id="RHEA-COMP:9561"/>
        <dbReference type="Rhea" id="RHEA-COMP:9562"/>
        <dbReference type="ChEBI" id="CHEBI:15378"/>
        <dbReference type="ChEBI" id="CHEBI:17757"/>
        <dbReference type="ChEBI" id="CHEBI:57783"/>
        <dbReference type="ChEBI" id="CHEBI:58349"/>
        <dbReference type="ChEBI" id="CHEBI:62192"/>
    </reaction>
</comment>
<keyword evidence="3" id="KW-0520">NAD</keyword>
<keyword evidence="3" id="KW-1278">Translocase</keyword>
<keyword evidence="4" id="KW-0793">Thylakoid</keyword>
<proteinExistence type="inferred from homology"/>
<dbReference type="GO" id="GO:0008137">
    <property type="term" value="F:NADH dehydrogenase (ubiquinone) activity"/>
    <property type="evidence" value="ECO:0007669"/>
    <property type="project" value="UniProtKB-UniRule"/>
</dbReference>
<keyword evidence="4 6" id="KW-0150">Chloroplast</keyword>
<dbReference type="GO" id="GO:0048038">
    <property type="term" value="F:quinone binding"/>
    <property type="evidence" value="ECO:0007669"/>
    <property type="project" value="UniProtKB-UniRule"/>
</dbReference>
<dbReference type="GO" id="GO:0009535">
    <property type="term" value="C:chloroplast thylakoid membrane"/>
    <property type="evidence" value="ECO:0007669"/>
    <property type="project" value="UniProtKB-SubCell"/>
</dbReference>
<gene>
    <name evidence="6" type="primary">ndhJ</name>
</gene>
<dbReference type="PANTHER" id="PTHR10884">
    <property type="entry name" value="NADH DEHYDROGENASE UBIQUINONE IRON-SULFUR PROTEIN 3"/>
    <property type="match status" value="1"/>
</dbReference>
<dbReference type="InterPro" id="IPR020396">
    <property type="entry name" value="NADH_UbQ_OxRdtase_CS"/>
</dbReference>
<keyword evidence="4" id="KW-0618">Plastoquinone</keyword>
<evidence type="ECO:0000313" key="6">
    <source>
        <dbReference type="EMBL" id="QCW59337.1"/>
    </source>
</evidence>
<dbReference type="InterPro" id="IPR001268">
    <property type="entry name" value="NADH_UbQ_OxRdtase_30kDa_su"/>
</dbReference>
<dbReference type="GO" id="GO:0019684">
    <property type="term" value="P:photosynthesis, light reaction"/>
    <property type="evidence" value="ECO:0007669"/>
    <property type="project" value="UniProtKB-UniRule"/>
</dbReference>
<comment type="subunit">
    <text evidence="4">NDH is composed of at least 16 different subunits, 5 of which are encoded in the nucleus.</text>
</comment>
<dbReference type="InterPro" id="IPR037232">
    <property type="entry name" value="NADH_quin_OxRdtase_su_C/D-like"/>
</dbReference>
<comment type="similarity">
    <text evidence="1 3">Belongs to the complex I 30 kDa subunit family.</text>
</comment>
<keyword evidence="4" id="KW-0472">Membrane</keyword>
<accession>A0A4Y5P7R5</accession>
<geneLocation type="chloroplast" evidence="6"/>
<dbReference type="RefSeq" id="YP_009668562.1">
    <property type="nucleotide sequence ID" value="NC_043789.1"/>
</dbReference>
<evidence type="ECO:0000259" key="5">
    <source>
        <dbReference type="Pfam" id="PF00329"/>
    </source>
</evidence>
<dbReference type="PROSITE" id="PS00542">
    <property type="entry name" value="COMPLEX1_30K"/>
    <property type="match status" value="1"/>
</dbReference>
<evidence type="ECO:0000256" key="1">
    <source>
        <dbReference type="ARBA" id="ARBA00007569"/>
    </source>
</evidence>
<evidence type="ECO:0000256" key="2">
    <source>
        <dbReference type="ARBA" id="ARBA00022448"/>
    </source>
</evidence>
<dbReference type="Gene3D" id="3.30.460.80">
    <property type="entry name" value="NADH:ubiquinone oxidoreductase, 30kDa subunit"/>
    <property type="match status" value="1"/>
</dbReference>
<evidence type="ECO:0000256" key="3">
    <source>
        <dbReference type="RuleBase" id="RU003456"/>
    </source>
</evidence>
<comment type="subcellular location">
    <subcellularLocation>
        <location evidence="4">Plastid</location>
        <location evidence="4">Chloroplast thylakoid membrane</location>
        <topology evidence="4">Peripheral membrane protein</topology>
        <orientation evidence="4">Stromal side</orientation>
    </subcellularLocation>
</comment>
<organism evidence="6">
    <name type="scientific">Haplomitrium blumei</name>
    <dbReference type="NCBI Taxonomy" id="258993"/>
    <lineage>
        <taxon>Eukaryota</taxon>
        <taxon>Viridiplantae</taxon>
        <taxon>Streptophyta</taxon>
        <taxon>Embryophyta</taxon>
        <taxon>Marchantiophyta</taxon>
        <taxon>Haplomitriopsida</taxon>
        <taxon>Haplomitriidae</taxon>
        <taxon>Calobryales</taxon>
        <taxon>Haplomitriaceae</taxon>
        <taxon>Haplomitrium</taxon>
    </lineage>
</organism>
<dbReference type="EMBL" id="MH064516">
    <property type="protein sequence ID" value="QCW59337.1"/>
    <property type="molecule type" value="Genomic_DNA"/>
</dbReference>
<keyword evidence="2 3" id="KW-0813">Transport</keyword>
<keyword evidence="4" id="KW-0874">Quinone</keyword>
<evidence type="ECO:0000256" key="4">
    <source>
        <dbReference type="RuleBase" id="RU003581"/>
    </source>
</evidence>
<keyword evidence="4" id="KW-0521">NADP</keyword>